<reference evidence="4" key="1">
    <citation type="submission" date="2015-09" db="EMBL/GenBank/DDBJ databases">
        <authorList>
            <consortium name="Pathogen Informatics"/>
        </authorList>
    </citation>
    <scope>NUCLEOTIDE SEQUENCE [LARGE SCALE GENOMIC DNA]</scope>
    <source>
        <strain evidence="4">Lake Konstanz</strain>
    </source>
</reference>
<feature type="domain" description="REH2 DRSM" evidence="2">
    <location>
        <begin position="165"/>
        <end position="295"/>
    </location>
</feature>
<dbReference type="EMBL" id="CYKH01001690">
    <property type="protein sequence ID" value="CUI14882.1"/>
    <property type="molecule type" value="Genomic_DNA"/>
</dbReference>
<dbReference type="AlphaFoldDB" id="A0A0S4KJW3"/>
<protein>
    <recommendedName>
        <fullName evidence="2">REH2 DRSM domain-containing protein</fullName>
    </recommendedName>
</protein>
<dbReference type="PANTHER" id="PTHR42260">
    <property type="entry name" value="DRBM DOMAIN-CONTAINING PROTEIN-RELATED"/>
    <property type="match status" value="1"/>
</dbReference>
<dbReference type="VEuPathDB" id="TriTrypDB:BSAL_18400"/>
<dbReference type="OrthoDB" id="240957at2759"/>
<feature type="non-terminal residue" evidence="3">
    <location>
        <position position="482"/>
    </location>
</feature>
<feature type="region of interest" description="Disordered" evidence="1">
    <location>
        <begin position="141"/>
        <end position="160"/>
    </location>
</feature>
<dbReference type="PANTHER" id="PTHR42260:SF2">
    <property type="entry name" value="DRBM DOMAIN-CONTAINING PROTEIN"/>
    <property type="match status" value="1"/>
</dbReference>
<evidence type="ECO:0000313" key="4">
    <source>
        <dbReference type="Proteomes" id="UP000051952"/>
    </source>
</evidence>
<evidence type="ECO:0000256" key="1">
    <source>
        <dbReference type="SAM" id="MobiDB-lite"/>
    </source>
</evidence>
<gene>
    <name evidence="3" type="ORF">BSAL_18400</name>
</gene>
<feature type="compositionally biased region" description="Low complexity" evidence="1">
    <location>
        <begin position="423"/>
        <end position="442"/>
    </location>
</feature>
<feature type="compositionally biased region" description="Low complexity" evidence="1">
    <location>
        <begin position="346"/>
        <end position="360"/>
    </location>
</feature>
<dbReference type="Pfam" id="PF26536">
    <property type="entry name" value="DSRM_REH2"/>
    <property type="match status" value="1"/>
</dbReference>
<dbReference type="Proteomes" id="UP000051952">
    <property type="component" value="Unassembled WGS sequence"/>
</dbReference>
<feature type="region of interest" description="Disordered" evidence="1">
    <location>
        <begin position="423"/>
        <end position="459"/>
    </location>
</feature>
<name>A0A0S4KJW3_BODSA</name>
<keyword evidence="4" id="KW-1185">Reference proteome</keyword>
<dbReference type="InterPro" id="IPR058737">
    <property type="entry name" value="DSRM_REH2"/>
</dbReference>
<accession>A0A0S4KJW3</accession>
<evidence type="ECO:0000259" key="2">
    <source>
        <dbReference type="Pfam" id="PF26536"/>
    </source>
</evidence>
<sequence length="482" mass="50299">MRRYQCRRFMQEGGGLPWCGVRQALQHTQLGAVGAYVLGEEERRSREAVGASPSNASTKRRGAAINASTSTLLQQMRTFHCSFYEPITPELITIEVLVEDHHHQHVQQAAGSSASTTTEYDAGGGAAQAVPAQYTAAPMSSASTSSSSFSSSPLASSSSSSSAYTDVAMIDTFAKGKVVNFLRRMGVKDTTIFHVSPEELTSTISGAKGRTVFRARAKLVLPHPHSGMYVAEGIGENEKDAESLAAMHAQFIIDALGVQLFRLSSPQVKHAEAARRAGRYAPLPDDPVKPAGTEVPGVCRMIALGSDRIHESTTSSAASGGASSQPEPSSLLFRKYVMEAEIVGTPSGASASSTSVGGASQPECKKSSDTTQPPVENTPPLERGGLIHDSPLPSAAVATSPRHPFSATCWAPWAAFGEAAAHDVPSSPAASSSLGGAGRTAAVPSPSAPGGTFDPTENGSFQMVNVQSMRMSPSPDALLFPA</sequence>
<feature type="region of interest" description="Disordered" evidence="1">
    <location>
        <begin position="346"/>
        <end position="399"/>
    </location>
</feature>
<organism evidence="3 4">
    <name type="scientific">Bodo saltans</name>
    <name type="common">Flagellated protozoan</name>
    <dbReference type="NCBI Taxonomy" id="75058"/>
    <lineage>
        <taxon>Eukaryota</taxon>
        <taxon>Discoba</taxon>
        <taxon>Euglenozoa</taxon>
        <taxon>Kinetoplastea</taxon>
        <taxon>Metakinetoplastina</taxon>
        <taxon>Eubodonida</taxon>
        <taxon>Bodonidae</taxon>
        <taxon>Bodo</taxon>
    </lineage>
</organism>
<proteinExistence type="predicted"/>
<evidence type="ECO:0000313" key="3">
    <source>
        <dbReference type="EMBL" id="CUI14882.1"/>
    </source>
</evidence>